<comment type="similarity">
    <text evidence="2">Belongs to the SusD family.</text>
</comment>
<name>A0A3N4Q0L4_9BACT</name>
<dbReference type="RefSeq" id="WP_123845233.1">
    <property type="nucleotide sequence ID" value="NZ_RPDH01000001.1"/>
</dbReference>
<dbReference type="Pfam" id="PF14322">
    <property type="entry name" value="SusD-like_3"/>
    <property type="match status" value="1"/>
</dbReference>
<evidence type="ECO:0000256" key="4">
    <source>
        <dbReference type="ARBA" id="ARBA00023136"/>
    </source>
</evidence>
<comment type="subcellular location">
    <subcellularLocation>
        <location evidence="1">Cell outer membrane</location>
    </subcellularLocation>
</comment>
<keyword evidence="9" id="KW-1185">Reference proteome</keyword>
<keyword evidence="5" id="KW-0998">Cell outer membrane</keyword>
<dbReference type="PROSITE" id="PS51257">
    <property type="entry name" value="PROKAR_LIPOPROTEIN"/>
    <property type="match status" value="1"/>
</dbReference>
<dbReference type="EMBL" id="RPDH01000001">
    <property type="protein sequence ID" value="RPE12719.1"/>
    <property type="molecule type" value="Genomic_DNA"/>
</dbReference>
<keyword evidence="3" id="KW-0732">Signal</keyword>
<dbReference type="SUPFAM" id="SSF48452">
    <property type="entry name" value="TPR-like"/>
    <property type="match status" value="1"/>
</dbReference>
<dbReference type="InterPro" id="IPR012944">
    <property type="entry name" value="SusD_RagB_dom"/>
</dbReference>
<reference evidence="8 9" key="1">
    <citation type="submission" date="2018-11" db="EMBL/GenBank/DDBJ databases">
        <title>Chitinophaga lutea sp.nov., isolate from arsenic contaminated soil.</title>
        <authorList>
            <person name="Zong Y."/>
        </authorList>
    </citation>
    <scope>NUCLEOTIDE SEQUENCE [LARGE SCALE GENOMIC DNA]</scope>
    <source>
        <strain evidence="8 9">ZY74</strain>
    </source>
</reference>
<protein>
    <submittedName>
        <fullName evidence="8">RagB/SusD family nutrient uptake outer membrane protein</fullName>
    </submittedName>
</protein>
<comment type="caution">
    <text evidence="8">The sequence shown here is derived from an EMBL/GenBank/DDBJ whole genome shotgun (WGS) entry which is preliminary data.</text>
</comment>
<organism evidence="8 9">
    <name type="scientific">Chitinophaga lutea</name>
    <dbReference type="NCBI Taxonomy" id="2488634"/>
    <lineage>
        <taxon>Bacteria</taxon>
        <taxon>Pseudomonadati</taxon>
        <taxon>Bacteroidota</taxon>
        <taxon>Chitinophagia</taxon>
        <taxon>Chitinophagales</taxon>
        <taxon>Chitinophagaceae</taxon>
        <taxon>Chitinophaga</taxon>
    </lineage>
</organism>
<dbReference type="Gene3D" id="1.25.40.390">
    <property type="match status" value="1"/>
</dbReference>
<evidence type="ECO:0000256" key="3">
    <source>
        <dbReference type="ARBA" id="ARBA00022729"/>
    </source>
</evidence>
<evidence type="ECO:0000256" key="1">
    <source>
        <dbReference type="ARBA" id="ARBA00004442"/>
    </source>
</evidence>
<dbReference type="AlphaFoldDB" id="A0A3N4Q0L4"/>
<feature type="domain" description="RagB/SusD" evidence="6">
    <location>
        <begin position="288"/>
        <end position="569"/>
    </location>
</feature>
<proteinExistence type="inferred from homology"/>
<dbReference type="Pfam" id="PF07980">
    <property type="entry name" value="SusD_RagB"/>
    <property type="match status" value="1"/>
</dbReference>
<evidence type="ECO:0000313" key="9">
    <source>
        <dbReference type="Proteomes" id="UP000278351"/>
    </source>
</evidence>
<feature type="domain" description="SusD-like N-terminal" evidence="7">
    <location>
        <begin position="25"/>
        <end position="237"/>
    </location>
</feature>
<dbReference type="Proteomes" id="UP000278351">
    <property type="component" value="Unassembled WGS sequence"/>
</dbReference>
<evidence type="ECO:0000259" key="7">
    <source>
        <dbReference type="Pfam" id="PF14322"/>
    </source>
</evidence>
<evidence type="ECO:0000259" key="6">
    <source>
        <dbReference type="Pfam" id="PF07980"/>
    </source>
</evidence>
<evidence type="ECO:0000313" key="8">
    <source>
        <dbReference type="EMBL" id="RPE12719.1"/>
    </source>
</evidence>
<gene>
    <name evidence="8" type="ORF">EGT74_04015</name>
</gene>
<dbReference type="InterPro" id="IPR011990">
    <property type="entry name" value="TPR-like_helical_dom_sf"/>
</dbReference>
<keyword evidence="4" id="KW-0472">Membrane</keyword>
<evidence type="ECO:0000256" key="5">
    <source>
        <dbReference type="ARBA" id="ARBA00023237"/>
    </source>
</evidence>
<dbReference type="GO" id="GO:0009279">
    <property type="term" value="C:cell outer membrane"/>
    <property type="evidence" value="ECO:0007669"/>
    <property type="project" value="UniProtKB-SubCell"/>
</dbReference>
<sequence length="570" mass="65291">MKTTQHILFTMLCCCLLGTAACRRDFLDKPLNDEYPITEAFTDIARVRNWVNNIYSLRQDDNTLFANTGFAAATDEAVHGNSGNNINIFTNGNWSSQNTPWNVWPRCWQGIRKCNSFFKYRSYTALEKYGDTVRLKDEYNLPARTVMTRLTGEVFFMRAFYYMELMRYFGTVPLTDSVYAVNDNFNLPRKSIDSVVAYISRDLDSAMANLPDDYDNYPNFAGRASKPVAMAYKCRLLLYYASPLFNPDNKPERWKAAADLLGTFITTYSSEYGLETTFQNVVTDRNSKESIFSIRGGGRNDIDRAQRPVGYKFTTGPAVNPSQNLVDAFQMVNGKNINDAGSTYDPANPYLRRDPRFYLFINYNGASLPDNPTGTTWQARPIETFTGGKDAIGNFPTRTGYYMRKFMHVGLNLVTNQTQERPYQLMRYAEVLLNYAEAVNQAYGPYVVPPTCTLTAAAAIEMIRKRAGLVPFALPAGLSKVQMNDAVVQERRIELCFENQRFWDVRRWKRGVELFNVPVRGVVITKTGTTYTYAYRDVEQHTFQDRMHLFPVPWSEVRANPNMTQNPNWE</sequence>
<dbReference type="InterPro" id="IPR033985">
    <property type="entry name" value="SusD-like_N"/>
</dbReference>
<dbReference type="OrthoDB" id="691231at2"/>
<evidence type="ECO:0000256" key="2">
    <source>
        <dbReference type="ARBA" id="ARBA00006275"/>
    </source>
</evidence>
<accession>A0A3N4Q0L4</accession>